<evidence type="ECO:0000313" key="1">
    <source>
        <dbReference type="EMBL" id="HIT97504.1"/>
    </source>
</evidence>
<accession>A0A9D1KTL0</accession>
<proteinExistence type="predicted"/>
<protein>
    <submittedName>
        <fullName evidence="1">Uncharacterized protein</fullName>
    </submittedName>
</protein>
<feature type="non-terminal residue" evidence="1">
    <location>
        <position position="145"/>
    </location>
</feature>
<reference evidence="1" key="1">
    <citation type="submission" date="2020-10" db="EMBL/GenBank/DDBJ databases">
        <authorList>
            <person name="Gilroy R."/>
        </authorList>
    </citation>
    <scope>NUCLEOTIDE SEQUENCE</scope>
    <source>
        <strain evidence="1">1383</strain>
    </source>
</reference>
<dbReference type="Proteomes" id="UP000824161">
    <property type="component" value="Unassembled WGS sequence"/>
</dbReference>
<dbReference type="EMBL" id="DVLY01000037">
    <property type="protein sequence ID" value="HIT97504.1"/>
    <property type="molecule type" value="Genomic_DNA"/>
</dbReference>
<organism evidence="1 2">
    <name type="scientific">Candidatus Merdimorpha stercoravium</name>
    <dbReference type="NCBI Taxonomy" id="2840863"/>
    <lineage>
        <taxon>Bacteria</taxon>
        <taxon>Pseudomonadati</taxon>
        <taxon>Bacteroidota</taxon>
        <taxon>Flavobacteriia</taxon>
        <taxon>Flavobacteriales</taxon>
        <taxon>Candidatus Merdimorpha</taxon>
    </lineage>
</organism>
<reference evidence="1" key="2">
    <citation type="journal article" date="2021" name="PeerJ">
        <title>Extensive microbial diversity within the chicken gut microbiome revealed by metagenomics and culture.</title>
        <authorList>
            <person name="Gilroy R."/>
            <person name="Ravi A."/>
            <person name="Getino M."/>
            <person name="Pursley I."/>
            <person name="Horton D.L."/>
            <person name="Alikhan N.F."/>
            <person name="Baker D."/>
            <person name="Gharbi K."/>
            <person name="Hall N."/>
            <person name="Watson M."/>
            <person name="Adriaenssens E.M."/>
            <person name="Foster-Nyarko E."/>
            <person name="Jarju S."/>
            <person name="Secka A."/>
            <person name="Antonio M."/>
            <person name="Oren A."/>
            <person name="Chaudhuri R.R."/>
            <person name="La Ragione R."/>
            <person name="Hildebrand F."/>
            <person name="Pallen M.J."/>
        </authorList>
    </citation>
    <scope>NUCLEOTIDE SEQUENCE</scope>
    <source>
        <strain evidence="1">1383</strain>
    </source>
</reference>
<gene>
    <name evidence="1" type="ORF">IAC44_01550</name>
</gene>
<comment type="caution">
    <text evidence="1">The sequence shown here is derived from an EMBL/GenBank/DDBJ whole genome shotgun (WGS) entry which is preliminary data.</text>
</comment>
<evidence type="ECO:0000313" key="2">
    <source>
        <dbReference type="Proteomes" id="UP000824161"/>
    </source>
</evidence>
<name>A0A9D1KTL0_9FLAO</name>
<sequence length="145" mass="17462">MNKLLLYILALWPFAGWAQGHFPSYYFNQKTSSIDSLVERCSEFLALSGHTYRYVKKEQGYYGEKYLVFAREEKYWDGSTVWARVFYSETPVYDLKDGETMPIDSPSYWLYSQWTYISEYEDMHAIWSKYIDPEHSDREKLLEYL</sequence>
<dbReference type="AlphaFoldDB" id="A0A9D1KTL0"/>